<evidence type="ECO:0000313" key="2">
    <source>
        <dbReference type="Proteomes" id="UP000745663"/>
    </source>
</evidence>
<evidence type="ECO:0000313" key="1">
    <source>
        <dbReference type="EMBL" id="MBM5458680.1"/>
    </source>
</evidence>
<accession>A0ABS2BYX1</accession>
<name>A0ABS2BYX1_9PSED</name>
<dbReference type="RefSeq" id="WP_203584619.1">
    <property type="nucleotide sequence ID" value="NZ_JACOPV010000008.1"/>
</dbReference>
<dbReference type="EMBL" id="JACOPV010000008">
    <property type="protein sequence ID" value="MBM5458680.1"/>
    <property type="molecule type" value="Genomic_DNA"/>
</dbReference>
<keyword evidence="2" id="KW-1185">Reference proteome</keyword>
<proteinExistence type="predicted"/>
<protein>
    <recommendedName>
        <fullName evidence="3">Morphogenetic protein</fullName>
    </recommendedName>
</protein>
<evidence type="ECO:0008006" key="3">
    <source>
        <dbReference type="Google" id="ProtNLM"/>
    </source>
</evidence>
<dbReference type="Proteomes" id="UP000745663">
    <property type="component" value="Unassembled WGS sequence"/>
</dbReference>
<sequence length="215" mass="24874">MVQQSRQKEHAIEFTGPKVRATLAGACSVTRRIVKKAAAQWLIDHSPDWVVSKAYDLCPFGQPGDYLWVREAWSQDFSQHYPYTTTWYRADDDRAYEIVERDGIRGIWSPEHSEHVPFRWHSSRCMPRKASRITLRMIGLKVERLHDITESQIIAEGVRPMRDGSGTWIGREGPGRMVTPWLTAREAFIDLWEARHGPGSWAANPWVWAIEFSRA</sequence>
<reference evidence="1 2" key="1">
    <citation type="submission" date="2020-08" db="EMBL/GenBank/DDBJ databases">
        <title>Description of novel Pseudomonas species.</title>
        <authorList>
            <person name="Duman M."/>
            <person name="Mulet M."/>
            <person name="Altun S."/>
            <person name="Saticioglu I.B."/>
            <person name="Lalucat J."/>
            <person name="Garcia-Valdes E."/>
        </authorList>
    </citation>
    <scope>NUCLEOTIDE SEQUENCE [LARGE SCALE GENOMIC DNA]</scope>
    <source>
        <strain evidence="1 2">P66</strain>
    </source>
</reference>
<organism evidence="1 2">
    <name type="scientific">Pseudomonas arcuscaelestis</name>
    <dbReference type="NCBI Taxonomy" id="2710591"/>
    <lineage>
        <taxon>Bacteria</taxon>
        <taxon>Pseudomonadati</taxon>
        <taxon>Pseudomonadota</taxon>
        <taxon>Gammaproteobacteria</taxon>
        <taxon>Pseudomonadales</taxon>
        <taxon>Pseudomonadaceae</taxon>
        <taxon>Pseudomonas</taxon>
    </lineage>
</organism>
<gene>
    <name evidence="1" type="ORF">H8F21_14015</name>
</gene>
<comment type="caution">
    <text evidence="1">The sequence shown here is derived from an EMBL/GenBank/DDBJ whole genome shotgun (WGS) entry which is preliminary data.</text>
</comment>